<name>A0A4S5E7B4_9MICC</name>
<feature type="transmembrane region" description="Helical" evidence="5">
    <location>
        <begin position="428"/>
        <end position="450"/>
    </location>
</feature>
<feature type="transmembrane region" description="Helical" evidence="5">
    <location>
        <begin position="242"/>
        <end position="264"/>
    </location>
</feature>
<evidence type="ECO:0000313" key="6">
    <source>
        <dbReference type="EMBL" id="THJ67497.1"/>
    </source>
</evidence>
<dbReference type="AlphaFoldDB" id="A0A4S5E7B4"/>
<feature type="transmembrane region" description="Helical" evidence="5">
    <location>
        <begin position="77"/>
        <end position="105"/>
    </location>
</feature>
<dbReference type="Proteomes" id="UP000305233">
    <property type="component" value="Unassembled WGS sequence"/>
</dbReference>
<keyword evidence="3 5" id="KW-1133">Transmembrane helix</keyword>
<feature type="transmembrane region" description="Helical" evidence="5">
    <location>
        <begin position="400"/>
        <end position="422"/>
    </location>
</feature>
<dbReference type="InterPro" id="IPR053153">
    <property type="entry name" value="APC_K+_Transporter"/>
</dbReference>
<feature type="transmembrane region" description="Helical" evidence="5">
    <location>
        <begin position="135"/>
        <end position="160"/>
    </location>
</feature>
<accession>A0A4S5E7B4</accession>
<feature type="transmembrane region" description="Helical" evidence="5">
    <location>
        <begin position="353"/>
        <end position="379"/>
    </location>
</feature>
<evidence type="ECO:0000256" key="4">
    <source>
        <dbReference type="ARBA" id="ARBA00023136"/>
    </source>
</evidence>
<feature type="transmembrane region" description="Helical" evidence="5">
    <location>
        <begin position="166"/>
        <end position="187"/>
    </location>
</feature>
<dbReference type="OrthoDB" id="9759676at2"/>
<keyword evidence="7" id="KW-1185">Reference proteome</keyword>
<dbReference type="Gene3D" id="1.20.1740.10">
    <property type="entry name" value="Amino acid/polyamine transporter I"/>
    <property type="match status" value="1"/>
</dbReference>
<feature type="transmembrane region" description="Helical" evidence="5">
    <location>
        <begin position="495"/>
        <end position="513"/>
    </location>
</feature>
<reference evidence="6 7" key="1">
    <citation type="submission" date="2019-04" db="EMBL/GenBank/DDBJ databases">
        <authorList>
            <person name="Liu Q."/>
            <person name="Xin Y.-H."/>
        </authorList>
    </citation>
    <scope>NUCLEOTIDE SEQUENCE [LARGE SCALE GENOMIC DNA]</scope>
    <source>
        <strain evidence="6 7">AM23</strain>
    </source>
</reference>
<feature type="transmembrane region" description="Helical" evidence="5">
    <location>
        <begin position="471"/>
        <end position="489"/>
    </location>
</feature>
<dbReference type="PANTHER" id="PTHR47704">
    <property type="entry name" value="POTASSIUM TRANSPORTER KIMA"/>
    <property type="match status" value="1"/>
</dbReference>
<organism evidence="6 7">
    <name type="scientific">Arthrobacter echini</name>
    <dbReference type="NCBI Taxonomy" id="1529066"/>
    <lineage>
        <taxon>Bacteria</taxon>
        <taxon>Bacillati</taxon>
        <taxon>Actinomycetota</taxon>
        <taxon>Actinomycetes</taxon>
        <taxon>Micrococcales</taxon>
        <taxon>Micrococcaceae</taxon>
        <taxon>Arthrobacter</taxon>
    </lineage>
</organism>
<evidence type="ECO:0000256" key="1">
    <source>
        <dbReference type="ARBA" id="ARBA00004141"/>
    </source>
</evidence>
<sequence>MLLRAVPASSLVADPVDGRASLWAVLTFLEAVKRVLVGRPFASDRLRNKALPKRLAMPVFSASALSSVAYAPDEILLTLALAGVASVAISPWVGLAVIVVLLVIVASYRQGIHAYPSGGGDYEIARQNIGPRAGATVAAALMIDYVLTVAVSVSAAAQYIVSLAPALADVRLALAVVGVGILVVLNLRGVTRGVRVRAVVTYTFLAGIFALCITGIVQAVAGTLAEAPSSRFEVVPDAALDAGLVGLAGALLILRAFSAGAAALTGLEAPGANVPRFQEPRSRNAATTLLILGLVSAAMLAGVIYLANATRVHVVQDPAAQLLLDGRPVPADYVQSPVVSQLARTILTDGSPAFYLVVGATALILLLAAHAAFNAFPVLASILATDGYLPRQLRTRGDRLTFSNGIIALGLGAALLILLFQADVTALVQLYIVGVFVSFTGGQLGLIRHWNRELRSTVGKQNRWRMHKSRAINTLGFGLTSAVLVVIVITKFEYGAWIALLAMAVLFVLMRSIKRHYDSVASELAIDDDVRLRALPSRVHAVILVSHVRKPVLRALAFARASRPSRLDAITVDVDPDQTRATLADWQRYEIPVPITVLASPYRDTIAPILEYIRTMRRDSPRDLIVVYIPEYVVGKWWEQLVHNQTALRIKARLHFVPGVMVASVPWQLASSDATRIYQDLK</sequence>
<evidence type="ECO:0000256" key="5">
    <source>
        <dbReference type="SAM" id="Phobius"/>
    </source>
</evidence>
<keyword evidence="2 5" id="KW-0812">Transmembrane</keyword>
<dbReference type="InterPro" id="IPR002293">
    <property type="entry name" value="AA/rel_permease1"/>
</dbReference>
<dbReference type="PANTHER" id="PTHR47704:SF1">
    <property type="entry name" value="POTASSIUM TRANSPORTER KIMA"/>
    <property type="match status" value="1"/>
</dbReference>
<evidence type="ECO:0000256" key="3">
    <source>
        <dbReference type="ARBA" id="ARBA00022989"/>
    </source>
</evidence>
<dbReference type="Pfam" id="PF13520">
    <property type="entry name" value="AA_permease_2"/>
    <property type="match status" value="1"/>
</dbReference>
<feature type="transmembrane region" description="Helical" evidence="5">
    <location>
        <begin position="285"/>
        <end position="307"/>
    </location>
</feature>
<comment type="caution">
    <text evidence="6">The sequence shown here is derived from an EMBL/GenBank/DDBJ whole genome shotgun (WGS) entry which is preliminary data.</text>
</comment>
<dbReference type="EMBL" id="SSWH01000003">
    <property type="protein sequence ID" value="THJ67497.1"/>
    <property type="molecule type" value="Genomic_DNA"/>
</dbReference>
<comment type="subcellular location">
    <subcellularLocation>
        <location evidence="1">Membrane</location>
        <topology evidence="1">Multi-pass membrane protein</topology>
    </subcellularLocation>
</comment>
<proteinExistence type="predicted"/>
<evidence type="ECO:0000256" key="2">
    <source>
        <dbReference type="ARBA" id="ARBA00022692"/>
    </source>
</evidence>
<feature type="transmembrane region" description="Helical" evidence="5">
    <location>
        <begin position="199"/>
        <end position="222"/>
    </location>
</feature>
<keyword evidence="4 5" id="KW-0472">Membrane</keyword>
<dbReference type="GO" id="GO:0016020">
    <property type="term" value="C:membrane"/>
    <property type="evidence" value="ECO:0007669"/>
    <property type="project" value="UniProtKB-SubCell"/>
</dbReference>
<gene>
    <name evidence="6" type="ORF">E8P82_05220</name>
</gene>
<evidence type="ECO:0000313" key="7">
    <source>
        <dbReference type="Proteomes" id="UP000305233"/>
    </source>
</evidence>
<dbReference type="GO" id="GO:0022857">
    <property type="term" value="F:transmembrane transporter activity"/>
    <property type="evidence" value="ECO:0007669"/>
    <property type="project" value="InterPro"/>
</dbReference>
<protein>
    <submittedName>
        <fullName evidence="6">APC family permease</fullName>
    </submittedName>
</protein>